<dbReference type="Gene3D" id="3.30.450.20">
    <property type="entry name" value="PAS domain"/>
    <property type="match status" value="1"/>
</dbReference>
<dbReference type="PROSITE" id="PS50110">
    <property type="entry name" value="RESPONSE_REGULATORY"/>
    <property type="match status" value="1"/>
</dbReference>
<evidence type="ECO:0000256" key="3">
    <source>
        <dbReference type="PROSITE-ProRule" id="PRU00169"/>
    </source>
</evidence>
<dbReference type="PANTHER" id="PTHR43065">
    <property type="entry name" value="SENSOR HISTIDINE KINASE"/>
    <property type="match status" value="1"/>
</dbReference>
<evidence type="ECO:0000256" key="1">
    <source>
        <dbReference type="ARBA" id="ARBA00000085"/>
    </source>
</evidence>
<dbReference type="InterPro" id="IPR035965">
    <property type="entry name" value="PAS-like_dom_sf"/>
</dbReference>
<keyword evidence="7" id="KW-1185">Reference proteome</keyword>
<dbReference type="SUPFAM" id="SSF52172">
    <property type="entry name" value="CheY-like"/>
    <property type="match status" value="1"/>
</dbReference>
<name>A0A545SP73_9RHOB</name>
<dbReference type="Gene3D" id="3.40.50.2300">
    <property type="match status" value="1"/>
</dbReference>
<dbReference type="SMART" id="SM00448">
    <property type="entry name" value="REC"/>
    <property type="match status" value="1"/>
</dbReference>
<dbReference type="Pfam" id="PF02518">
    <property type="entry name" value="HATPase_c"/>
    <property type="match status" value="1"/>
</dbReference>
<comment type="caution">
    <text evidence="6">The sequence shown here is derived from an EMBL/GenBank/DDBJ whole genome shotgun (WGS) entry which is preliminary data.</text>
</comment>
<dbReference type="Gene3D" id="3.30.565.10">
    <property type="entry name" value="Histidine kinase-like ATPase, C-terminal domain"/>
    <property type="match status" value="1"/>
</dbReference>
<dbReference type="AlphaFoldDB" id="A0A545SP73"/>
<dbReference type="InterPro" id="IPR004358">
    <property type="entry name" value="Sig_transdc_His_kin-like_C"/>
</dbReference>
<evidence type="ECO:0000259" key="4">
    <source>
        <dbReference type="PROSITE" id="PS50109"/>
    </source>
</evidence>
<sequence length="650" mass="70958">MLAIGTEGDPVPLQSSETATLTQAGLNLIQQALSIYDRRLNLVIGNRQFQDMFDLPDQLVKPGAPFSETIRYLAERGDYGAVGDVDVFVQSRVDQALAFEPHYMERTRANGRVISVEGHPLPQGGWVTVYTDITPIKRQESLLRARSEELSDQVLTYTEELAQTNRALTSSNIALEETKRQLTVMESRTRLTAEMMPAHIARIDRDLHYTFSNRRLGKVFPGRPTDLLGLHARDALGDEAFVQISPYFTRAFHGESSVFEFTHETSGRRIRVALTPDKGKDQITGVYILSMDVTEEAQSRAALAQTRKRELAAQLTSGVAHDFSNLLTIIMGLQSRLAQMEIGNDAQELVQATNAAVRRGGKLLERIATISGRRDVHMEPVHIHEMLKGLESLTVPTLPANIRLKIDVCGVDQRVVLDAGAVQDGLLNLIINATHALGADGGDILLTARQIRETWIEFRVTDTGPGFAPDALEHALDPFFTTKGGEGSGLGLSMVYDQTTVAGGHVKIFNNSETGGAIVSIRLPLRIPAQPIAPRLVLLVEDNETIRTSVREMLISMGHQVVEASSAEEASGLTDIEGLGLILSDVMLEGAQTGPEFLNATAQSGLDVPMLLMTSLPPDDPHRTNAAFPVLPKPFTSGELATFLSQEVPS</sequence>
<feature type="domain" description="Histidine kinase" evidence="4">
    <location>
        <begin position="318"/>
        <end position="527"/>
    </location>
</feature>
<dbReference type="Gene3D" id="1.10.287.130">
    <property type="match status" value="1"/>
</dbReference>
<accession>A0A545SP73</accession>
<dbReference type="Pfam" id="PF08448">
    <property type="entry name" value="PAS_4"/>
    <property type="match status" value="1"/>
</dbReference>
<dbReference type="InterPro" id="IPR036890">
    <property type="entry name" value="HATPase_C_sf"/>
</dbReference>
<dbReference type="InterPro" id="IPR005467">
    <property type="entry name" value="His_kinase_dom"/>
</dbReference>
<dbReference type="InterPro" id="IPR003594">
    <property type="entry name" value="HATPase_dom"/>
</dbReference>
<dbReference type="GO" id="GO:0004673">
    <property type="term" value="F:protein histidine kinase activity"/>
    <property type="evidence" value="ECO:0007669"/>
    <property type="project" value="UniProtKB-EC"/>
</dbReference>
<dbReference type="InterPro" id="IPR013656">
    <property type="entry name" value="PAS_4"/>
</dbReference>
<dbReference type="Pfam" id="PF12860">
    <property type="entry name" value="PAS_7"/>
    <property type="match status" value="1"/>
</dbReference>
<evidence type="ECO:0000313" key="6">
    <source>
        <dbReference type="EMBL" id="TQV66761.1"/>
    </source>
</evidence>
<dbReference type="PROSITE" id="PS50109">
    <property type="entry name" value="HIS_KIN"/>
    <property type="match status" value="1"/>
</dbReference>
<dbReference type="GO" id="GO:0000160">
    <property type="term" value="P:phosphorelay signal transduction system"/>
    <property type="evidence" value="ECO:0007669"/>
    <property type="project" value="InterPro"/>
</dbReference>
<evidence type="ECO:0000259" key="5">
    <source>
        <dbReference type="PROSITE" id="PS50110"/>
    </source>
</evidence>
<dbReference type="PRINTS" id="PR00344">
    <property type="entry name" value="BCTRLSENSOR"/>
</dbReference>
<dbReference type="EMBL" id="VICH01000008">
    <property type="protein sequence ID" value="TQV66761.1"/>
    <property type="molecule type" value="Genomic_DNA"/>
</dbReference>
<dbReference type="SUPFAM" id="SSF55874">
    <property type="entry name" value="ATPase domain of HSP90 chaperone/DNA topoisomerase II/histidine kinase"/>
    <property type="match status" value="1"/>
</dbReference>
<evidence type="ECO:0000313" key="7">
    <source>
        <dbReference type="Proteomes" id="UP000315816"/>
    </source>
</evidence>
<dbReference type="SMART" id="SM00387">
    <property type="entry name" value="HATPase_c"/>
    <property type="match status" value="1"/>
</dbReference>
<dbReference type="Pfam" id="PF00072">
    <property type="entry name" value="Response_reg"/>
    <property type="match status" value="1"/>
</dbReference>
<proteinExistence type="predicted"/>
<dbReference type="EC" id="2.7.13.3" evidence="2"/>
<reference evidence="6 7" key="1">
    <citation type="submission" date="2019-06" db="EMBL/GenBank/DDBJ databases">
        <title>A novel species of marine bacteria.</title>
        <authorList>
            <person name="Wang Y."/>
        </authorList>
    </citation>
    <scope>NUCLEOTIDE SEQUENCE [LARGE SCALE GENOMIC DNA]</scope>
    <source>
        <strain evidence="6 7">MA1-10</strain>
    </source>
</reference>
<gene>
    <name evidence="6" type="ORF">FIL88_11710</name>
</gene>
<feature type="domain" description="Response regulatory" evidence="5">
    <location>
        <begin position="536"/>
        <end position="648"/>
    </location>
</feature>
<dbReference type="CDD" id="cd00156">
    <property type="entry name" value="REC"/>
    <property type="match status" value="1"/>
</dbReference>
<evidence type="ECO:0000256" key="2">
    <source>
        <dbReference type="ARBA" id="ARBA00012438"/>
    </source>
</evidence>
<dbReference type="PANTHER" id="PTHR43065:SF42">
    <property type="entry name" value="TWO-COMPONENT SENSOR PPRA"/>
    <property type="match status" value="1"/>
</dbReference>
<organism evidence="6 7">
    <name type="scientific">Aliiroseovarius halocynthiae</name>
    <dbReference type="NCBI Taxonomy" id="985055"/>
    <lineage>
        <taxon>Bacteria</taxon>
        <taxon>Pseudomonadati</taxon>
        <taxon>Pseudomonadota</taxon>
        <taxon>Alphaproteobacteria</taxon>
        <taxon>Rhodobacterales</taxon>
        <taxon>Paracoccaceae</taxon>
        <taxon>Aliiroseovarius</taxon>
    </lineage>
</organism>
<dbReference type="OrthoDB" id="9796100at2"/>
<dbReference type="Proteomes" id="UP000315816">
    <property type="component" value="Unassembled WGS sequence"/>
</dbReference>
<comment type="catalytic activity">
    <reaction evidence="1">
        <text>ATP + protein L-histidine = ADP + protein N-phospho-L-histidine.</text>
        <dbReference type="EC" id="2.7.13.3"/>
    </reaction>
</comment>
<feature type="modified residue" description="4-aspartylphosphate" evidence="3">
    <location>
        <position position="585"/>
    </location>
</feature>
<dbReference type="InterPro" id="IPR011006">
    <property type="entry name" value="CheY-like_superfamily"/>
</dbReference>
<keyword evidence="3" id="KW-0597">Phosphoprotein</keyword>
<dbReference type="SUPFAM" id="SSF55785">
    <property type="entry name" value="PYP-like sensor domain (PAS domain)"/>
    <property type="match status" value="1"/>
</dbReference>
<dbReference type="InterPro" id="IPR001789">
    <property type="entry name" value="Sig_transdc_resp-reg_receiver"/>
</dbReference>
<protein>
    <recommendedName>
        <fullName evidence="2">histidine kinase</fullName>
        <ecNumber evidence="2">2.7.13.3</ecNumber>
    </recommendedName>
</protein>